<dbReference type="EMBL" id="RQTK01000875">
    <property type="protein sequence ID" value="RUS74024.1"/>
    <property type="molecule type" value="Genomic_DNA"/>
</dbReference>
<evidence type="ECO:0000313" key="3">
    <source>
        <dbReference type="Proteomes" id="UP000271974"/>
    </source>
</evidence>
<feature type="region of interest" description="Disordered" evidence="1">
    <location>
        <begin position="242"/>
        <end position="360"/>
    </location>
</feature>
<feature type="compositionally biased region" description="Basic and acidic residues" evidence="1">
    <location>
        <begin position="400"/>
        <end position="421"/>
    </location>
</feature>
<sequence length="449" mass="51282">MRTKLFRRTGQSIPEERDASDHETESSSFMTPETGSSVSWRRRTPRHSDTSSFRRSKKVTPVERLRRLDDMRDREHVAAYNNTRLTARLEILDSFINNALEDEMFMGRQEMNPWRFRRSENLNRRWRFMHDAMVTQELLDVIQTAKERKAEDDQRRSQTTIEKRVSPDGESANSNVKETAGSSISNDSYIDGVVEEVPKESTTEVSVAPPVIEKSKNGLQKNKRDKSLTLEQNKTVITADSAVDESSIPASKTISSKAEAPRRRKQKNSTDLPRTLTCSQSVRSRAPRIHSLQKNTISTTDTQAYEDSCRLKKNSPPSDYVKKKSSRSSRGMRSPKRLPSSMSNHNGASPSAEGSNESSSSSTSCFSTLVIFGFGSHHRRDTCDYCGRYRCPGMRNRGRKREDQQNGGGERRHLNERRNDMEGIYDTPSKASKRFQKRLVKRMEQLGLE</sequence>
<reference evidence="2 3" key="1">
    <citation type="submission" date="2019-01" db="EMBL/GenBank/DDBJ databases">
        <title>A draft genome assembly of the solar-powered sea slug Elysia chlorotica.</title>
        <authorList>
            <person name="Cai H."/>
            <person name="Li Q."/>
            <person name="Fang X."/>
            <person name="Li J."/>
            <person name="Curtis N.E."/>
            <person name="Altenburger A."/>
            <person name="Shibata T."/>
            <person name="Feng M."/>
            <person name="Maeda T."/>
            <person name="Schwartz J.A."/>
            <person name="Shigenobu S."/>
            <person name="Lundholm N."/>
            <person name="Nishiyama T."/>
            <person name="Yang H."/>
            <person name="Hasebe M."/>
            <person name="Li S."/>
            <person name="Pierce S.K."/>
            <person name="Wang J."/>
        </authorList>
    </citation>
    <scope>NUCLEOTIDE SEQUENCE [LARGE SCALE GENOMIC DNA]</scope>
    <source>
        <strain evidence="2">EC2010</strain>
        <tissue evidence="2">Whole organism of an adult</tissue>
    </source>
</reference>
<feature type="compositionally biased region" description="Polar residues" evidence="1">
    <location>
        <begin position="292"/>
        <end position="305"/>
    </location>
</feature>
<feature type="region of interest" description="Disordered" evidence="1">
    <location>
        <begin position="394"/>
        <end position="435"/>
    </location>
</feature>
<feature type="compositionally biased region" description="Polar residues" evidence="1">
    <location>
        <begin position="269"/>
        <end position="283"/>
    </location>
</feature>
<organism evidence="2 3">
    <name type="scientific">Elysia chlorotica</name>
    <name type="common">Eastern emerald elysia</name>
    <name type="synonym">Sea slug</name>
    <dbReference type="NCBI Taxonomy" id="188477"/>
    <lineage>
        <taxon>Eukaryota</taxon>
        <taxon>Metazoa</taxon>
        <taxon>Spiralia</taxon>
        <taxon>Lophotrochozoa</taxon>
        <taxon>Mollusca</taxon>
        <taxon>Gastropoda</taxon>
        <taxon>Heterobranchia</taxon>
        <taxon>Euthyneura</taxon>
        <taxon>Panpulmonata</taxon>
        <taxon>Sacoglossa</taxon>
        <taxon>Placobranchoidea</taxon>
        <taxon>Plakobranchidae</taxon>
        <taxon>Elysia</taxon>
    </lineage>
</organism>
<feature type="compositionally biased region" description="Basic and acidic residues" evidence="1">
    <location>
        <begin position="14"/>
        <end position="25"/>
    </location>
</feature>
<dbReference type="OrthoDB" id="6163223at2759"/>
<feature type="compositionally biased region" description="Low complexity" evidence="1">
    <location>
        <begin position="349"/>
        <end position="360"/>
    </location>
</feature>
<dbReference type="AlphaFoldDB" id="A0A433SXJ1"/>
<proteinExistence type="predicted"/>
<evidence type="ECO:0000256" key="1">
    <source>
        <dbReference type="SAM" id="MobiDB-lite"/>
    </source>
</evidence>
<feature type="region of interest" description="Disordered" evidence="1">
    <location>
        <begin position="1"/>
        <end position="59"/>
    </location>
</feature>
<feature type="compositionally biased region" description="Basic and acidic residues" evidence="1">
    <location>
        <begin position="146"/>
        <end position="167"/>
    </location>
</feature>
<dbReference type="STRING" id="188477.A0A433SXJ1"/>
<feature type="compositionally biased region" description="Polar residues" evidence="1">
    <location>
        <begin position="171"/>
        <end position="188"/>
    </location>
</feature>
<name>A0A433SXJ1_ELYCH</name>
<gene>
    <name evidence="2" type="ORF">EGW08_018223</name>
</gene>
<keyword evidence="3" id="KW-1185">Reference proteome</keyword>
<protein>
    <submittedName>
        <fullName evidence="2">Uncharacterized protein</fullName>
    </submittedName>
</protein>
<feature type="region of interest" description="Disordered" evidence="1">
    <location>
        <begin position="146"/>
        <end position="225"/>
    </location>
</feature>
<evidence type="ECO:0000313" key="2">
    <source>
        <dbReference type="EMBL" id="RUS74024.1"/>
    </source>
</evidence>
<accession>A0A433SXJ1</accession>
<comment type="caution">
    <text evidence="2">The sequence shown here is derived from an EMBL/GenBank/DDBJ whole genome shotgun (WGS) entry which is preliminary data.</text>
</comment>
<feature type="compositionally biased region" description="Polar residues" evidence="1">
    <location>
        <begin position="26"/>
        <end position="39"/>
    </location>
</feature>
<dbReference type="Proteomes" id="UP000271974">
    <property type="component" value="Unassembled WGS sequence"/>
</dbReference>